<accession>N6VTD1</accession>
<sequence>MAIAEAAKDLGITPVENHPFNKLL</sequence>
<keyword evidence="2" id="KW-1185">Reference proteome</keyword>
<dbReference type="Proteomes" id="UP000053695">
    <property type="component" value="Unassembled WGS sequence"/>
</dbReference>
<comment type="caution">
    <text evidence="1">The sequence shown here is derived from an EMBL/GenBank/DDBJ whole genome shotgun (WGS) entry which is preliminary data.</text>
</comment>
<dbReference type="EMBL" id="APMM01000014">
    <property type="protein sequence ID" value="ENN96451.1"/>
    <property type="molecule type" value="Genomic_DNA"/>
</dbReference>
<gene>
    <name evidence="1" type="ORF">J422_02140</name>
</gene>
<evidence type="ECO:0000313" key="1">
    <source>
        <dbReference type="EMBL" id="ENN96451.1"/>
    </source>
</evidence>
<dbReference type="AlphaFoldDB" id="N6VTD1"/>
<evidence type="ECO:0000313" key="2">
    <source>
        <dbReference type="Proteomes" id="UP000053695"/>
    </source>
</evidence>
<reference evidence="1 2" key="1">
    <citation type="journal article" date="2013" name="Genome Announc.">
        <title>Draft Genome Sequence of a Highly Flagellated, Fast-Swimming Archaeon, Methanocaldococcus villosus Strain KIN24-T80 (DSM 22612).</title>
        <authorList>
            <person name="Thennarasu S."/>
            <person name="Polireddy D."/>
            <person name="Antony A."/>
            <person name="Yada M.R."/>
            <person name="Algarawi S."/>
            <person name="Sivakumar N."/>
        </authorList>
    </citation>
    <scope>NUCLEOTIDE SEQUENCE [LARGE SCALE GENOMIC DNA]</scope>
    <source>
        <strain evidence="1 2">KIN24-T80</strain>
    </source>
</reference>
<proteinExistence type="predicted"/>
<organism evidence="1 2">
    <name type="scientific">Methanocaldococcus villosus KIN24-T80</name>
    <dbReference type="NCBI Taxonomy" id="1069083"/>
    <lineage>
        <taxon>Archaea</taxon>
        <taxon>Methanobacteriati</taxon>
        <taxon>Methanobacteriota</taxon>
        <taxon>Methanomada group</taxon>
        <taxon>Methanococci</taxon>
        <taxon>Methanococcales</taxon>
        <taxon>Methanocaldococcaceae</taxon>
        <taxon>Methanocaldococcus</taxon>
    </lineage>
</organism>
<name>N6VTD1_9EURY</name>
<protein>
    <submittedName>
        <fullName evidence="1">Uncharacterized protein</fullName>
    </submittedName>
</protein>